<dbReference type="Proteomes" id="UP001461498">
    <property type="component" value="Unassembled WGS sequence"/>
</dbReference>
<proteinExistence type="predicted"/>
<gene>
    <name evidence="1" type="ORF">O3M35_004154</name>
</gene>
<reference evidence="1 2" key="1">
    <citation type="submission" date="2022-12" db="EMBL/GenBank/DDBJ databases">
        <title>Chromosome-level genome assembly of true bugs.</title>
        <authorList>
            <person name="Ma L."/>
            <person name="Li H."/>
        </authorList>
    </citation>
    <scope>NUCLEOTIDE SEQUENCE [LARGE SCALE GENOMIC DNA]</scope>
    <source>
        <strain evidence="1">Lab_2022b</strain>
    </source>
</reference>
<sequence length="63" mass="7081">MMGLAESRDCLCDRPETAEHILLECPVYDDLRANPVKKGRLPFAAGRPTLVEASWLHEWICGV</sequence>
<keyword evidence="2" id="KW-1185">Reference proteome</keyword>
<protein>
    <recommendedName>
        <fullName evidence="3">Reverse transcriptase zinc-binding domain-containing protein</fullName>
    </recommendedName>
</protein>
<evidence type="ECO:0000313" key="1">
    <source>
        <dbReference type="EMBL" id="KAK9497445.1"/>
    </source>
</evidence>
<name>A0AAW1CMG2_9HEMI</name>
<organism evidence="1 2">
    <name type="scientific">Rhynocoris fuscipes</name>
    <dbReference type="NCBI Taxonomy" id="488301"/>
    <lineage>
        <taxon>Eukaryota</taxon>
        <taxon>Metazoa</taxon>
        <taxon>Ecdysozoa</taxon>
        <taxon>Arthropoda</taxon>
        <taxon>Hexapoda</taxon>
        <taxon>Insecta</taxon>
        <taxon>Pterygota</taxon>
        <taxon>Neoptera</taxon>
        <taxon>Paraneoptera</taxon>
        <taxon>Hemiptera</taxon>
        <taxon>Heteroptera</taxon>
        <taxon>Panheteroptera</taxon>
        <taxon>Cimicomorpha</taxon>
        <taxon>Reduviidae</taxon>
        <taxon>Harpactorinae</taxon>
        <taxon>Harpactorini</taxon>
        <taxon>Rhynocoris</taxon>
    </lineage>
</organism>
<comment type="caution">
    <text evidence="1">The sequence shown here is derived from an EMBL/GenBank/DDBJ whole genome shotgun (WGS) entry which is preliminary data.</text>
</comment>
<dbReference type="EMBL" id="JAPXFL010000014">
    <property type="protein sequence ID" value="KAK9497445.1"/>
    <property type="molecule type" value="Genomic_DNA"/>
</dbReference>
<evidence type="ECO:0008006" key="3">
    <source>
        <dbReference type="Google" id="ProtNLM"/>
    </source>
</evidence>
<accession>A0AAW1CMG2</accession>
<evidence type="ECO:0000313" key="2">
    <source>
        <dbReference type="Proteomes" id="UP001461498"/>
    </source>
</evidence>
<dbReference type="AlphaFoldDB" id="A0AAW1CMG2"/>